<gene>
    <name evidence="2" type="ORF">C7B46_18320</name>
</gene>
<feature type="transmembrane region" description="Helical" evidence="1">
    <location>
        <begin position="30"/>
        <end position="48"/>
    </location>
</feature>
<name>A0A2T2X5J4_9FIRM</name>
<feature type="transmembrane region" description="Helical" evidence="1">
    <location>
        <begin position="60"/>
        <end position="82"/>
    </location>
</feature>
<evidence type="ECO:0000313" key="2">
    <source>
        <dbReference type="EMBL" id="PSR29718.1"/>
    </source>
</evidence>
<evidence type="ECO:0008006" key="4">
    <source>
        <dbReference type="Google" id="ProtNLM"/>
    </source>
</evidence>
<reference evidence="2 3" key="1">
    <citation type="journal article" date="2014" name="BMC Genomics">
        <title>Comparison of environmental and isolate Sulfobacillus genomes reveals diverse carbon, sulfur, nitrogen, and hydrogen metabolisms.</title>
        <authorList>
            <person name="Justice N.B."/>
            <person name="Norman A."/>
            <person name="Brown C.T."/>
            <person name="Singh A."/>
            <person name="Thomas B.C."/>
            <person name="Banfield J.F."/>
        </authorList>
    </citation>
    <scope>NUCLEOTIDE SEQUENCE [LARGE SCALE GENOMIC DNA]</scope>
    <source>
        <strain evidence="2">AMDSBA4</strain>
    </source>
</reference>
<dbReference type="EMBL" id="PXYW01000086">
    <property type="protein sequence ID" value="PSR29718.1"/>
    <property type="molecule type" value="Genomic_DNA"/>
</dbReference>
<evidence type="ECO:0000256" key="1">
    <source>
        <dbReference type="SAM" id="Phobius"/>
    </source>
</evidence>
<keyword evidence="1" id="KW-0812">Transmembrane</keyword>
<protein>
    <recommendedName>
        <fullName evidence="4">Phage holin family protein</fullName>
    </recommendedName>
</protein>
<evidence type="ECO:0000313" key="3">
    <source>
        <dbReference type="Proteomes" id="UP000242972"/>
    </source>
</evidence>
<comment type="caution">
    <text evidence="2">The sequence shown here is derived from an EMBL/GenBank/DDBJ whole genome shotgun (WGS) entry which is preliminary data.</text>
</comment>
<proteinExistence type="predicted"/>
<accession>A0A2T2X5J4</accession>
<dbReference type="AlphaFoldDB" id="A0A2T2X5J4"/>
<dbReference type="Proteomes" id="UP000242972">
    <property type="component" value="Unassembled WGS sequence"/>
</dbReference>
<keyword evidence="1" id="KW-0472">Membrane</keyword>
<keyword evidence="1" id="KW-1133">Transmembrane helix</keyword>
<organism evidence="2 3">
    <name type="scientific">Sulfobacillus benefaciens</name>
    <dbReference type="NCBI Taxonomy" id="453960"/>
    <lineage>
        <taxon>Bacteria</taxon>
        <taxon>Bacillati</taxon>
        <taxon>Bacillota</taxon>
        <taxon>Clostridia</taxon>
        <taxon>Eubacteriales</taxon>
        <taxon>Clostridiales Family XVII. Incertae Sedis</taxon>
        <taxon>Sulfobacillus</taxon>
    </lineage>
</organism>
<sequence>MNWRGAITRTIVSFLVIWALKDSLRVFPPITYGGMAIVAVLIGVIGYLGDEVFGGYLSAYGRGLIGFIAAGGVCSVYFSFFYAPNMPVYHYGYLWSGASAVAVGLVVGIADGILAFYIDPRRRVRNKE</sequence>
<feature type="transmembrane region" description="Helical" evidence="1">
    <location>
        <begin position="94"/>
        <end position="118"/>
    </location>
</feature>